<dbReference type="EMBL" id="KZ305030">
    <property type="protein sequence ID" value="PIA48753.1"/>
    <property type="molecule type" value="Genomic_DNA"/>
</dbReference>
<dbReference type="PANTHER" id="PTHR34683">
    <property type="entry name" value="EXPRESSED PROTEIN-RELATED"/>
    <property type="match status" value="1"/>
</dbReference>
<dbReference type="FunCoup" id="A0A2G5DZ00">
    <property type="interactions" value="2"/>
</dbReference>
<feature type="signal peptide" evidence="1">
    <location>
        <begin position="1"/>
        <end position="31"/>
    </location>
</feature>
<evidence type="ECO:0008006" key="4">
    <source>
        <dbReference type="Google" id="ProtNLM"/>
    </source>
</evidence>
<accession>A0A2G5DZ00</accession>
<keyword evidence="1" id="KW-0732">Signal</keyword>
<dbReference type="AlphaFoldDB" id="A0A2G5DZ00"/>
<feature type="chain" id="PRO_5013517118" description="CASP-like protein" evidence="1">
    <location>
        <begin position="32"/>
        <end position="75"/>
    </location>
</feature>
<name>A0A2G5DZ00_AQUCA</name>
<keyword evidence="3" id="KW-1185">Reference proteome</keyword>
<evidence type="ECO:0000313" key="3">
    <source>
        <dbReference type="Proteomes" id="UP000230069"/>
    </source>
</evidence>
<dbReference type="EMBL" id="KZ305030">
    <property type="protein sequence ID" value="PIA48754.1"/>
    <property type="molecule type" value="Genomic_DNA"/>
</dbReference>
<proteinExistence type="predicted"/>
<evidence type="ECO:0000313" key="2">
    <source>
        <dbReference type="EMBL" id="PIA48753.1"/>
    </source>
</evidence>
<dbReference type="PANTHER" id="PTHR34683:SF3">
    <property type="entry name" value="CASP-LIKE PROTEIN"/>
    <property type="match status" value="1"/>
</dbReference>
<dbReference type="EMBL" id="KZ305030">
    <property type="protein sequence ID" value="PIA48752.1"/>
    <property type="molecule type" value="Genomic_DNA"/>
</dbReference>
<organism evidence="2 3">
    <name type="scientific">Aquilegia coerulea</name>
    <name type="common">Rocky mountain columbine</name>
    <dbReference type="NCBI Taxonomy" id="218851"/>
    <lineage>
        <taxon>Eukaryota</taxon>
        <taxon>Viridiplantae</taxon>
        <taxon>Streptophyta</taxon>
        <taxon>Embryophyta</taxon>
        <taxon>Tracheophyta</taxon>
        <taxon>Spermatophyta</taxon>
        <taxon>Magnoliopsida</taxon>
        <taxon>Ranunculales</taxon>
        <taxon>Ranunculaceae</taxon>
        <taxon>Thalictroideae</taxon>
        <taxon>Aquilegia</taxon>
    </lineage>
</organism>
<gene>
    <name evidence="2" type="ORF">AQUCO_01300004v1</name>
</gene>
<evidence type="ECO:0000256" key="1">
    <source>
        <dbReference type="SAM" id="SignalP"/>
    </source>
</evidence>
<dbReference type="Proteomes" id="UP000230069">
    <property type="component" value="Unassembled WGS sequence"/>
</dbReference>
<dbReference type="OrthoDB" id="1936962at2759"/>
<sequence length="75" mass="7961">MNGGGGGRILPKTLIASIVLATSTATTTVKALSFSSSSSPCFPQKSGKMVGKEKLNFEPRFDGMRFIETLVTAHR</sequence>
<reference evidence="2 3" key="1">
    <citation type="submission" date="2017-09" db="EMBL/GenBank/DDBJ databases">
        <title>WGS assembly of Aquilegia coerulea Goldsmith.</title>
        <authorList>
            <person name="Hodges S."/>
            <person name="Kramer E."/>
            <person name="Nordborg M."/>
            <person name="Tomkins J."/>
            <person name="Borevitz J."/>
            <person name="Derieg N."/>
            <person name="Yan J."/>
            <person name="Mihaltcheva S."/>
            <person name="Hayes R.D."/>
            <person name="Rokhsar D."/>
        </authorList>
    </citation>
    <scope>NUCLEOTIDE SEQUENCE [LARGE SCALE GENOMIC DNA]</scope>
    <source>
        <strain evidence="3">cv. Goldsmith</strain>
    </source>
</reference>
<protein>
    <recommendedName>
        <fullName evidence="4">CASP-like protein</fullName>
    </recommendedName>
</protein>